<proteinExistence type="predicted"/>
<sequence>MLLAGDELALIPPVSGGSLETGPHVAIRPEPLSLDELARRVRDPRAGAVVTFAGVTRDVDLLEYEAYAEMALESMREIVHGAIERNGLCAAAAEHRVGVVPLGEPSVLVAASAAHRGEAFTGAREIIDAIKARAPIWKVEVEGGERRWVEGTVPDA</sequence>
<reference evidence="1" key="1">
    <citation type="journal article" date="2014" name="Front. Microbiol.">
        <title>High frequency of phylogenetically diverse reductive dehalogenase-homologous genes in deep subseafloor sedimentary metagenomes.</title>
        <authorList>
            <person name="Kawai M."/>
            <person name="Futagami T."/>
            <person name="Toyoda A."/>
            <person name="Takaki Y."/>
            <person name="Nishi S."/>
            <person name="Hori S."/>
            <person name="Arai W."/>
            <person name="Tsubouchi T."/>
            <person name="Morono Y."/>
            <person name="Uchiyama I."/>
            <person name="Ito T."/>
            <person name="Fujiyama A."/>
            <person name="Inagaki F."/>
            <person name="Takami H."/>
        </authorList>
    </citation>
    <scope>NUCLEOTIDE SEQUENCE</scope>
    <source>
        <strain evidence="1">Expedition CK06-06</strain>
    </source>
</reference>
<evidence type="ECO:0000313" key="1">
    <source>
        <dbReference type="EMBL" id="GAG50383.1"/>
    </source>
</evidence>
<organism evidence="1">
    <name type="scientific">marine sediment metagenome</name>
    <dbReference type="NCBI Taxonomy" id="412755"/>
    <lineage>
        <taxon>unclassified sequences</taxon>
        <taxon>metagenomes</taxon>
        <taxon>ecological metagenomes</taxon>
    </lineage>
</organism>
<name>X0YPL0_9ZZZZ</name>
<dbReference type="InterPro" id="IPR003448">
    <property type="entry name" value="Mopterin_biosynth_MoaE"/>
</dbReference>
<accession>X0YPL0</accession>
<dbReference type="AlphaFoldDB" id="X0YPL0"/>
<evidence type="ECO:0008006" key="2">
    <source>
        <dbReference type="Google" id="ProtNLM"/>
    </source>
</evidence>
<dbReference type="EMBL" id="BARS01053294">
    <property type="protein sequence ID" value="GAG50383.1"/>
    <property type="molecule type" value="Genomic_DNA"/>
</dbReference>
<gene>
    <name evidence="1" type="ORF">S01H1_79103</name>
</gene>
<protein>
    <recommendedName>
        <fullName evidence="2">Molybdenum cofactor biosynthesis protein MoaE</fullName>
    </recommendedName>
</protein>
<dbReference type="Gene3D" id="3.90.1170.40">
    <property type="entry name" value="Molybdopterin biosynthesis MoaE subunit"/>
    <property type="match status" value="1"/>
</dbReference>
<comment type="caution">
    <text evidence="1">The sequence shown here is derived from an EMBL/GenBank/DDBJ whole genome shotgun (WGS) entry which is preliminary data.</text>
</comment>
<dbReference type="PANTHER" id="PTHR23404">
    <property type="entry name" value="MOLYBDOPTERIN SYNTHASE RELATED"/>
    <property type="match status" value="1"/>
</dbReference>
<dbReference type="CDD" id="cd00756">
    <property type="entry name" value="MoaE"/>
    <property type="match status" value="1"/>
</dbReference>
<dbReference type="InterPro" id="IPR036563">
    <property type="entry name" value="MoaE_sf"/>
</dbReference>
<dbReference type="SUPFAM" id="SSF54690">
    <property type="entry name" value="Molybdopterin synthase subunit MoaE"/>
    <property type="match status" value="1"/>
</dbReference>
<dbReference type="GO" id="GO:0006777">
    <property type="term" value="P:Mo-molybdopterin cofactor biosynthetic process"/>
    <property type="evidence" value="ECO:0007669"/>
    <property type="project" value="InterPro"/>
</dbReference>
<dbReference type="Pfam" id="PF02391">
    <property type="entry name" value="MoaE"/>
    <property type="match status" value="1"/>
</dbReference>